<dbReference type="Pfam" id="PF05739">
    <property type="entry name" value="SNARE"/>
    <property type="match status" value="1"/>
</dbReference>
<evidence type="ECO:0000256" key="8">
    <source>
        <dbReference type="ARBA" id="ARBA00023054"/>
    </source>
</evidence>
<dbReference type="OrthoDB" id="10251371at2759"/>
<dbReference type="SUPFAM" id="SSF47661">
    <property type="entry name" value="t-snare proteins"/>
    <property type="match status" value="1"/>
</dbReference>
<reference evidence="13 14" key="1">
    <citation type="journal article" date="2019" name="New Phytol.">
        <title>Comparative genomics reveals unique wood-decay strategies and fruiting body development in the Schizophyllaceae.</title>
        <authorList>
            <person name="Almasi E."/>
            <person name="Sahu N."/>
            <person name="Krizsan K."/>
            <person name="Balint B."/>
            <person name="Kovacs G.M."/>
            <person name="Kiss B."/>
            <person name="Cseklye J."/>
            <person name="Drula E."/>
            <person name="Henrissat B."/>
            <person name="Nagy I."/>
            <person name="Chovatia M."/>
            <person name="Adam C."/>
            <person name="LaButti K."/>
            <person name="Lipzen A."/>
            <person name="Riley R."/>
            <person name="Grigoriev I.V."/>
            <person name="Nagy L.G."/>
        </authorList>
    </citation>
    <scope>NUCLEOTIDE SEQUENCE [LARGE SCALE GENOMIC DNA]</scope>
    <source>
        <strain evidence="13 14">NL-1724</strain>
    </source>
</reference>
<keyword evidence="4 11" id="KW-0812">Transmembrane</keyword>
<dbReference type="GO" id="GO:0006906">
    <property type="term" value="P:vesicle fusion"/>
    <property type="evidence" value="ECO:0007669"/>
    <property type="project" value="TreeGrafter"/>
</dbReference>
<dbReference type="STRING" id="97359.A0A550CZ40"/>
<dbReference type="EMBL" id="VDMD01000001">
    <property type="protein sequence ID" value="TRM70050.1"/>
    <property type="molecule type" value="Genomic_DNA"/>
</dbReference>
<gene>
    <name evidence="13" type="ORF">BD626DRAFT_476144</name>
</gene>
<dbReference type="PROSITE" id="PS50192">
    <property type="entry name" value="T_SNARE"/>
    <property type="match status" value="1"/>
</dbReference>
<dbReference type="PANTHER" id="PTHR19957">
    <property type="entry name" value="SYNTAXIN"/>
    <property type="match status" value="1"/>
</dbReference>
<dbReference type="GO" id="GO:0005484">
    <property type="term" value="F:SNAP receptor activity"/>
    <property type="evidence" value="ECO:0007669"/>
    <property type="project" value="TreeGrafter"/>
</dbReference>
<dbReference type="CDD" id="cd15845">
    <property type="entry name" value="SNARE_syntaxin16"/>
    <property type="match status" value="1"/>
</dbReference>
<feature type="region of interest" description="Disordered" evidence="10">
    <location>
        <begin position="332"/>
        <end position="365"/>
    </location>
</feature>
<organism evidence="13 14">
    <name type="scientific">Schizophyllum amplum</name>
    <dbReference type="NCBI Taxonomy" id="97359"/>
    <lineage>
        <taxon>Eukaryota</taxon>
        <taxon>Fungi</taxon>
        <taxon>Dikarya</taxon>
        <taxon>Basidiomycota</taxon>
        <taxon>Agaricomycotina</taxon>
        <taxon>Agaricomycetes</taxon>
        <taxon>Agaricomycetidae</taxon>
        <taxon>Agaricales</taxon>
        <taxon>Schizophyllaceae</taxon>
        <taxon>Schizophyllum</taxon>
    </lineage>
</organism>
<evidence type="ECO:0000256" key="9">
    <source>
        <dbReference type="ARBA" id="ARBA00023136"/>
    </source>
</evidence>
<dbReference type="AlphaFoldDB" id="A0A550CZ40"/>
<keyword evidence="14" id="KW-1185">Reference proteome</keyword>
<comment type="similarity">
    <text evidence="2">Belongs to the syntaxin family.</text>
</comment>
<keyword evidence="7" id="KW-0333">Golgi apparatus</keyword>
<feature type="domain" description="T-SNARE coiled-coil homology" evidence="12">
    <location>
        <begin position="238"/>
        <end position="300"/>
    </location>
</feature>
<name>A0A550CZ40_9AGAR</name>
<evidence type="ECO:0000259" key="12">
    <source>
        <dbReference type="PROSITE" id="PS50192"/>
    </source>
</evidence>
<dbReference type="InterPro" id="IPR000727">
    <property type="entry name" value="T_SNARE_dom"/>
</dbReference>
<evidence type="ECO:0000313" key="14">
    <source>
        <dbReference type="Proteomes" id="UP000320762"/>
    </source>
</evidence>
<dbReference type="PANTHER" id="PTHR19957:SF83">
    <property type="entry name" value="SYNTAXIN-16"/>
    <property type="match status" value="1"/>
</dbReference>
<comment type="subcellular location">
    <subcellularLocation>
        <location evidence="1">Golgi apparatus membrane</location>
        <topology evidence="1">Single-pass type IV membrane protein</topology>
    </subcellularLocation>
</comment>
<evidence type="ECO:0000313" key="13">
    <source>
        <dbReference type="EMBL" id="TRM70050.1"/>
    </source>
</evidence>
<feature type="region of interest" description="Disordered" evidence="10">
    <location>
        <begin position="184"/>
        <end position="208"/>
    </location>
</feature>
<accession>A0A550CZ40</accession>
<feature type="compositionally biased region" description="Polar residues" evidence="10">
    <location>
        <begin position="343"/>
        <end position="365"/>
    </location>
</feature>
<sequence>MTSSGLRRRTNLLTSATFSMSSPTTRSRTLFFLSCRPKRRRARLYEDDDDDEDDDERGGLIKRRAVAVDVDLAPQWADLADNVENLLAGIQTKITTLDKLHAKHLLPAFADRSKEEQDIDRLTSEITADFRACHSQVTRVAQHAFPPTAGPSHAARNVQRALAAKVQTLSATFRKKQRNYMQKLQGQGLSASGIPGTPRSPVSPRLGTPDLDTNVDDDLRFARQTQQQAFAYQMEEPDQAHAERTRELSDIAHSITQLAELFRELENLVIDQGTLLDSVEYNIEQTAVHMEDSVKELNTAVTYQRNSGRRACIFLLFLAIVAVATALAVRPRGSGDDGGMGTPDTNGTTVASGTVASGTSVGEPR</sequence>
<evidence type="ECO:0000256" key="1">
    <source>
        <dbReference type="ARBA" id="ARBA00004409"/>
    </source>
</evidence>
<evidence type="ECO:0000256" key="4">
    <source>
        <dbReference type="ARBA" id="ARBA00022692"/>
    </source>
</evidence>
<proteinExistence type="inferred from homology"/>
<keyword evidence="5" id="KW-0653">Protein transport</keyword>
<comment type="caution">
    <text evidence="13">The sequence shown here is derived from an EMBL/GenBank/DDBJ whole genome shotgun (WGS) entry which is preliminary data.</text>
</comment>
<evidence type="ECO:0000256" key="2">
    <source>
        <dbReference type="ARBA" id="ARBA00009063"/>
    </source>
</evidence>
<keyword evidence="8" id="KW-0175">Coiled coil</keyword>
<dbReference type="Gene3D" id="1.20.58.70">
    <property type="match status" value="1"/>
</dbReference>
<dbReference type="GO" id="GO:0000139">
    <property type="term" value="C:Golgi membrane"/>
    <property type="evidence" value="ECO:0007669"/>
    <property type="project" value="UniProtKB-SubCell"/>
</dbReference>
<dbReference type="GO" id="GO:0000149">
    <property type="term" value="F:SNARE binding"/>
    <property type="evidence" value="ECO:0007669"/>
    <property type="project" value="TreeGrafter"/>
</dbReference>
<dbReference type="GO" id="GO:0048278">
    <property type="term" value="P:vesicle docking"/>
    <property type="evidence" value="ECO:0007669"/>
    <property type="project" value="TreeGrafter"/>
</dbReference>
<keyword evidence="3" id="KW-0813">Transport</keyword>
<protein>
    <submittedName>
        <fullName evidence="13">t-SNARE</fullName>
    </submittedName>
</protein>
<dbReference type="GO" id="GO:0006886">
    <property type="term" value="P:intracellular protein transport"/>
    <property type="evidence" value="ECO:0007669"/>
    <property type="project" value="TreeGrafter"/>
</dbReference>
<evidence type="ECO:0000256" key="11">
    <source>
        <dbReference type="SAM" id="Phobius"/>
    </source>
</evidence>
<dbReference type="InterPro" id="IPR045242">
    <property type="entry name" value="Syntaxin"/>
</dbReference>
<feature type="transmembrane region" description="Helical" evidence="11">
    <location>
        <begin position="313"/>
        <end position="330"/>
    </location>
</feature>
<dbReference type="GO" id="GO:0031201">
    <property type="term" value="C:SNARE complex"/>
    <property type="evidence" value="ECO:0007669"/>
    <property type="project" value="TreeGrafter"/>
</dbReference>
<dbReference type="SMART" id="SM00397">
    <property type="entry name" value="t_SNARE"/>
    <property type="match status" value="1"/>
</dbReference>
<evidence type="ECO:0000256" key="5">
    <source>
        <dbReference type="ARBA" id="ARBA00022927"/>
    </source>
</evidence>
<dbReference type="Proteomes" id="UP000320762">
    <property type="component" value="Unassembled WGS sequence"/>
</dbReference>
<dbReference type="InterPro" id="IPR010989">
    <property type="entry name" value="SNARE"/>
</dbReference>
<evidence type="ECO:0000256" key="3">
    <source>
        <dbReference type="ARBA" id="ARBA00022448"/>
    </source>
</evidence>
<keyword evidence="9 11" id="KW-0472">Membrane</keyword>
<evidence type="ECO:0000256" key="7">
    <source>
        <dbReference type="ARBA" id="ARBA00023034"/>
    </source>
</evidence>
<evidence type="ECO:0000256" key="6">
    <source>
        <dbReference type="ARBA" id="ARBA00022989"/>
    </source>
</evidence>
<keyword evidence="6 11" id="KW-1133">Transmembrane helix</keyword>
<evidence type="ECO:0000256" key="10">
    <source>
        <dbReference type="SAM" id="MobiDB-lite"/>
    </source>
</evidence>